<name>A0A4Y2CLE2_ARAVE</name>
<gene>
    <name evidence="1" type="ORF">AVEN_15165_1</name>
</gene>
<proteinExistence type="predicted"/>
<sequence length="94" mass="10889">MTGQMKQDIILQQHIRQFRCAMDVDFVFMDENTCSRIATIVADCLEHEDITHFEWLASPDLNLIDNISVFKYLEIKNHTTQNVSLLGNGYNNLV</sequence>
<dbReference type="EMBL" id="BGPR01086919">
    <property type="protein sequence ID" value="GBM05210.1"/>
    <property type="molecule type" value="Genomic_DNA"/>
</dbReference>
<dbReference type="InterPro" id="IPR036397">
    <property type="entry name" value="RNaseH_sf"/>
</dbReference>
<protein>
    <submittedName>
        <fullName evidence="1">Uncharacterized protein</fullName>
    </submittedName>
</protein>
<organism evidence="1 2">
    <name type="scientific">Araneus ventricosus</name>
    <name type="common">Orbweaver spider</name>
    <name type="synonym">Epeira ventricosa</name>
    <dbReference type="NCBI Taxonomy" id="182803"/>
    <lineage>
        <taxon>Eukaryota</taxon>
        <taxon>Metazoa</taxon>
        <taxon>Ecdysozoa</taxon>
        <taxon>Arthropoda</taxon>
        <taxon>Chelicerata</taxon>
        <taxon>Arachnida</taxon>
        <taxon>Araneae</taxon>
        <taxon>Araneomorphae</taxon>
        <taxon>Entelegynae</taxon>
        <taxon>Araneoidea</taxon>
        <taxon>Araneidae</taxon>
        <taxon>Araneus</taxon>
    </lineage>
</organism>
<reference evidence="1 2" key="1">
    <citation type="journal article" date="2019" name="Sci. Rep.">
        <title>Orb-weaving spider Araneus ventricosus genome elucidates the spidroin gene catalogue.</title>
        <authorList>
            <person name="Kono N."/>
            <person name="Nakamura H."/>
            <person name="Ohtoshi R."/>
            <person name="Moran D.A.P."/>
            <person name="Shinohara A."/>
            <person name="Yoshida Y."/>
            <person name="Fujiwara M."/>
            <person name="Mori M."/>
            <person name="Tomita M."/>
            <person name="Arakawa K."/>
        </authorList>
    </citation>
    <scope>NUCLEOTIDE SEQUENCE [LARGE SCALE GENOMIC DNA]</scope>
</reference>
<dbReference type="Gene3D" id="3.30.420.10">
    <property type="entry name" value="Ribonuclease H-like superfamily/Ribonuclease H"/>
    <property type="match status" value="1"/>
</dbReference>
<dbReference type="AlphaFoldDB" id="A0A4Y2CLE2"/>
<dbReference type="Proteomes" id="UP000499080">
    <property type="component" value="Unassembled WGS sequence"/>
</dbReference>
<dbReference type="GO" id="GO:0003676">
    <property type="term" value="F:nucleic acid binding"/>
    <property type="evidence" value="ECO:0007669"/>
    <property type="project" value="InterPro"/>
</dbReference>
<evidence type="ECO:0000313" key="2">
    <source>
        <dbReference type="Proteomes" id="UP000499080"/>
    </source>
</evidence>
<comment type="caution">
    <text evidence="1">The sequence shown here is derived from an EMBL/GenBank/DDBJ whole genome shotgun (WGS) entry which is preliminary data.</text>
</comment>
<accession>A0A4Y2CLE2</accession>
<keyword evidence="2" id="KW-1185">Reference proteome</keyword>
<evidence type="ECO:0000313" key="1">
    <source>
        <dbReference type="EMBL" id="GBM05210.1"/>
    </source>
</evidence>